<evidence type="ECO:0000313" key="4">
    <source>
        <dbReference type="EMBL" id="KZD09322.1"/>
    </source>
</evidence>
<feature type="transmembrane region" description="Helical" evidence="2">
    <location>
        <begin position="336"/>
        <end position="356"/>
    </location>
</feature>
<feature type="transmembrane region" description="Helical" evidence="2">
    <location>
        <begin position="585"/>
        <end position="618"/>
    </location>
</feature>
<evidence type="ECO:0000256" key="1">
    <source>
        <dbReference type="RuleBase" id="RU369079"/>
    </source>
</evidence>
<feature type="domain" description="TRAP C4-dicarboxylate transport system permease DctM subunit" evidence="3">
    <location>
        <begin position="109"/>
        <end position="547"/>
    </location>
</feature>
<feature type="transmembrane region" description="Helical" evidence="2">
    <location>
        <begin position="362"/>
        <end position="379"/>
    </location>
</feature>
<organism evidence="4 5">
    <name type="scientific">Oceanibaculum pacificum</name>
    <dbReference type="NCBI Taxonomy" id="580166"/>
    <lineage>
        <taxon>Bacteria</taxon>
        <taxon>Pseudomonadati</taxon>
        <taxon>Pseudomonadota</taxon>
        <taxon>Alphaproteobacteria</taxon>
        <taxon>Rhodospirillales</taxon>
        <taxon>Oceanibaculaceae</taxon>
        <taxon>Oceanibaculum</taxon>
    </lineage>
</organism>
<keyword evidence="2" id="KW-0812">Transmembrane</keyword>
<dbReference type="EMBL" id="LPXN01000099">
    <property type="protein sequence ID" value="KZD09322.1"/>
    <property type="molecule type" value="Genomic_DNA"/>
</dbReference>
<feature type="transmembrane region" description="Helical" evidence="2">
    <location>
        <begin position="551"/>
        <end position="573"/>
    </location>
</feature>
<dbReference type="GO" id="GO:0005886">
    <property type="term" value="C:plasma membrane"/>
    <property type="evidence" value="ECO:0007669"/>
    <property type="project" value="UniProtKB-SubCell"/>
</dbReference>
<keyword evidence="1" id="KW-0813">Transport</keyword>
<feature type="transmembrane region" description="Helical" evidence="2">
    <location>
        <begin position="7"/>
        <end position="29"/>
    </location>
</feature>
<dbReference type="PANTHER" id="PTHR43849:SF2">
    <property type="entry name" value="BLL3936 PROTEIN"/>
    <property type="match status" value="1"/>
</dbReference>
<dbReference type="GO" id="GO:0022857">
    <property type="term" value="F:transmembrane transporter activity"/>
    <property type="evidence" value="ECO:0007669"/>
    <property type="project" value="UniProtKB-UniRule"/>
</dbReference>
<name>A0A154W718_9PROT</name>
<dbReference type="STRING" id="580166.AUP43_07485"/>
<feature type="transmembrane region" description="Helical" evidence="2">
    <location>
        <begin position="432"/>
        <end position="455"/>
    </location>
</feature>
<feature type="transmembrane region" description="Helical" evidence="2">
    <location>
        <begin position="295"/>
        <end position="315"/>
    </location>
</feature>
<keyword evidence="1" id="KW-0997">Cell inner membrane</keyword>
<proteinExistence type="predicted"/>
<keyword evidence="5" id="KW-1185">Reference proteome</keyword>
<feature type="transmembrane region" description="Helical" evidence="2">
    <location>
        <begin position="67"/>
        <end position="90"/>
    </location>
</feature>
<comment type="subcellular location">
    <subcellularLocation>
        <location evidence="1">Cell inner membrane</location>
        <topology evidence="1">Multi-pass membrane protein</topology>
    </subcellularLocation>
</comment>
<evidence type="ECO:0000259" key="3">
    <source>
        <dbReference type="Pfam" id="PF06808"/>
    </source>
</evidence>
<feature type="transmembrane region" description="Helical" evidence="2">
    <location>
        <begin position="462"/>
        <end position="477"/>
    </location>
</feature>
<evidence type="ECO:0000313" key="5">
    <source>
        <dbReference type="Proteomes" id="UP000076400"/>
    </source>
</evidence>
<feature type="transmembrane region" description="Helical" evidence="2">
    <location>
        <begin position="166"/>
        <end position="190"/>
    </location>
</feature>
<protein>
    <submittedName>
        <fullName evidence="4">C4-dicarboxylate ABC transporter permease</fullName>
    </submittedName>
</protein>
<feature type="transmembrane region" description="Helical" evidence="2">
    <location>
        <begin position="400"/>
        <end position="420"/>
    </location>
</feature>
<feature type="transmembrane region" description="Helical" evidence="2">
    <location>
        <begin position="272"/>
        <end position="289"/>
    </location>
</feature>
<feature type="transmembrane region" description="Helical" evidence="2">
    <location>
        <begin position="489"/>
        <end position="513"/>
    </location>
</feature>
<dbReference type="InterPro" id="IPR011853">
    <property type="entry name" value="TRAP_DctM-Dct_fused"/>
</dbReference>
<comment type="function">
    <text evidence="1">Part of the tripartite ATP-independent periplasmic (TRAP) transport system.</text>
</comment>
<dbReference type="InterPro" id="IPR010656">
    <property type="entry name" value="DctM"/>
</dbReference>
<feature type="transmembrane region" description="Helical" evidence="2">
    <location>
        <begin position="525"/>
        <end position="545"/>
    </location>
</feature>
<sequence>MGRSSRVIAGLTRLLAVSLGLFVLYTAAFGQFESLIQRAVFTGFVVAVTLLLYPLGAGRPWRPLGAVVDLALVLVSLAACFYITVNHAVIMTSLPMAESHDIWLTVGLVIAVLEAARRAVGVIFPGIVLAGLAYAFFGQYLSGPLAHRGFDIYFVTETLLLGDLGIWGMLTSVASTTIAAFVLFGSMLLYTGTGQTFMDLAARIGGRSPGGAAKIATIASGLFGTISGSAVANVATTGNFTIPLMKRTGYRPAFAGAVEAVASTGGQIAPPIMGAAAFVMAEILGIGYADVMIAAIMPAFLFYLGVFLTVHVAALRGRLPLVPEDQIPSWASVLRLARLLPIVAAFGGLLIGVFTGRSVQTSAFWGIAALVVAHVLVRVRSLQDAKDMARLLVNALDDAGRGLVLIGVLLVGAQILVAMINMTGVGISLSSLIASLAGNSIFLLALLVAAICMVLGMGIPTTAAYVLVAAVLAPALTRSGVEPIVAHMFVFYFATISVITPPVCVAVFIAAGLARTPWLPVGIEAVKLAAVTYVVPFLFLMYPGMLAAGGWLAIGEALLSGVLFVIAFAILFGGARITRWRVVDIAAPLVMAGLAIAPYAGGLIASAIIGAGLIFLWARR</sequence>
<keyword evidence="1" id="KW-1003">Cell membrane</keyword>
<dbReference type="NCBIfam" id="TIGR02123">
    <property type="entry name" value="TRAP_fused"/>
    <property type="match status" value="1"/>
</dbReference>
<evidence type="ECO:0000256" key="2">
    <source>
        <dbReference type="SAM" id="Phobius"/>
    </source>
</evidence>
<dbReference type="Pfam" id="PF06808">
    <property type="entry name" value="DctM"/>
    <property type="match status" value="1"/>
</dbReference>
<reference evidence="4 5" key="1">
    <citation type="submission" date="2015-12" db="EMBL/GenBank/DDBJ databases">
        <title>Genome sequence of Oceanibaculum pacificum MCCC 1A02656.</title>
        <authorList>
            <person name="Lu L."/>
            <person name="Lai Q."/>
            <person name="Shao Z."/>
            <person name="Qian P."/>
        </authorList>
    </citation>
    <scope>NUCLEOTIDE SEQUENCE [LARGE SCALE GENOMIC DNA]</scope>
    <source>
        <strain evidence="4 5">MCCC 1A02656</strain>
    </source>
</reference>
<gene>
    <name evidence="4" type="ORF">AUP43_07485</name>
</gene>
<keyword evidence="2" id="KW-1133">Transmembrane helix</keyword>
<dbReference type="AlphaFoldDB" id="A0A154W718"/>
<comment type="caution">
    <text evidence="4">The sequence shown here is derived from an EMBL/GenBank/DDBJ whole genome shotgun (WGS) entry which is preliminary data.</text>
</comment>
<accession>A0A154W718</accession>
<feature type="transmembrane region" description="Helical" evidence="2">
    <location>
        <begin position="35"/>
        <end position="55"/>
    </location>
</feature>
<keyword evidence="2" id="KW-0472">Membrane</keyword>
<feature type="transmembrane region" description="Helical" evidence="2">
    <location>
        <begin position="127"/>
        <end position="146"/>
    </location>
</feature>
<dbReference type="Proteomes" id="UP000076400">
    <property type="component" value="Unassembled WGS sequence"/>
</dbReference>
<dbReference type="PANTHER" id="PTHR43849">
    <property type="entry name" value="BLL3936 PROTEIN"/>
    <property type="match status" value="1"/>
</dbReference>